<organism evidence="3 4">
    <name type="scientific">Plasmopara halstedii</name>
    <name type="common">Downy mildew of sunflower</name>
    <dbReference type="NCBI Taxonomy" id="4781"/>
    <lineage>
        <taxon>Eukaryota</taxon>
        <taxon>Sar</taxon>
        <taxon>Stramenopiles</taxon>
        <taxon>Oomycota</taxon>
        <taxon>Peronosporomycetes</taxon>
        <taxon>Peronosporales</taxon>
        <taxon>Peronosporaceae</taxon>
        <taxon>Plasmopara</taxon>
    </lineage>
</organism>
<feature type="chain" id="PRO_5006059112" description="RxLR-like protein" evidence="2">
    <location>
        <begin position="25"/>
        <end position="174"/>
    </location>
</feature>
<dbReference type="EMBL" id="CCYD01002939">
    <property type="protein sequence ID" value="CEG48570.1"/>
    <property type="molecule type" value="Genomic_DNA"/>
</dbReference>
<evidence type="ECO:0008006" key="5">
    <source>
        <dbReference type="Google" id="ProtNLM"/>
    </source>
</evidence>
<dbReference type="AlphaFoldDB" id="A0A0P1B1K0"/>
<evidence type="ECO:0000313" key="4">
    <source>
        <dbReference type="Proteomes" id="UP000054928"/>
    </source>
</evidence>
<keyword evidence="1" id="KW-0812">Transmembrane</keyword>
<proteinExistence type="predicted"/>
<feature type="transmembrane region" description="Helical" evidence="1">
    <location>
        <begin position="149"/>
        <end position="169"/>
    </location>
</feature>
<keyword evidence="2" id="KW-0732">Signal</keyword>
<protein>
    <recommendedName>
        <fullName evidence="5">RxLR-like protein</fullName>
    </recommendedName>
</protein>
<dbReference type="Proteomes" id="UP000054928">
    <property type="component" value="Unassembled WGS sequence"/>
</dbReference>
<keyword evidence="1" id="KW-1133">Transmembrane helix</keyword>
<keyword evidence="1" id="KW-0472">Membrane</keyword>
<feature type="signal peptide" evidence="2">
    <location>
        <begin position="1"/>
        <end position="24"/>
    </location>
</feature>
<keyword evidence="4" id="KW-1185">Reference proteome</keyword>
<dbReference type="GeneID" id="36401441"/>
<evidence type="ECO:0000256" key="2">
    <source>
        <dbReference type="SAM" id="SignalP"/>
    </source>
</evidence>
<dbReference type="RefSeq" id="XP_024584939.1">
    <property type="nucleotide sequence ID" value="XM_024719662.1"/>
</dbReference>
<reference evidence="4" key="1">
    <citation type="submission" date="2014-09" db="EMBL/GenBank/DDBJ databases">
        <authorList>
            <person name="Sharma Rahul"/>
            <person name="Thines Marco"/>
        </authorList>
    </citation>
    <scope>NUCLEOTIDE SEQUENCE [LARGE SCALE GENOMIC DNA]</scope>
</reference>
<evidence type="ECO:0000256" key="1">
    <source>
        <dbReference type="SAM" id="Phobius"/>
    </source>
</evidence>
<name>A0A0P1B1K0_PLAHL</name>
<accession>A0A0P1B1K0</accession>
<evidence type="ECO:0000313" key="3">
    <source>
        <dbReference type="EMBL" id="CEG48570.1"/>
    </source>
</evidence>
<sequence length="174" mass="18615">MHGNAMLALLVILITFVHLDTVNAKVQIQEFNDSSTAKGKCARLTKRGANEEERGSFTNLFTFRSAGAKVATSTKVQSATNQMSFKGKAVVEGLGKSPSFRRAVENSPEMETVIKAGVKVTDEAQVLEIGKSIAMSGNVRSTSSKASRWFWIYVGIAALASVGLLGVAYSKRPG</sequence>